<evidence type="ECO:0000313" key="5">
    <source>
        <dbReference type="Proteomes" id="UP000294919"/>
    </source>
</evidence>
<feature type="chain" id="PRO_5020334520" evidence="2">
    <location>
        <begin position="24"/>
        <end position="704"/>
    </location>
</feature>
<dbReference type="Proteomes" id="UP000294919">
    <property type="component" value="Unassembled WGS sequence"/>
</dbReference>
<evidence type="ECO:0000256" key="2">
    <source>
        <dbReference type="SAM" id="SignalP"/>
    </source>
</evidence>
<keyword evidence="2" id="KW-0732">Signal</keyword>
<protein>
    <submittedName>
        <fullName evidence="4">S-layer family protein</fullName>
    </submittedName>
</protein>
<feature type="signal peptide" evidence="2">
    <location>
        <begin position="1"/>
        <end position="23"/>
    </location>
</feature>
<feature type="domain" description="SLH" evidence="3">
    <location>
        <begin position="162"/>
        <end position="225"/>
    </location>
</feature>
<name>A0A4R2KW73_9FIRM</name>
<dbReference type="PROSITE" id="PS51272">
    <property type="entry name" value="SLH"/>
    <property type="match status" value="2"/>
</dbReference>
<dbReference type="InterPro" id="IPR001119">
    <property type="entry name" value="SLH_dom"/>
</dbReference>
<sequence>MKRKISFVLVVWMFVLSTISSFAAVSFSDVPSNHWAKDFITKMADKKIISGYFDDYTLKATFKPDKSVSYIEAMQMIYNTLKAANKLKSTTGLATKYAAALNANKIPTWAHEAVAYGVEYGILHQDEVKAFVKNGNPVYAKKVDVAVFIGKSLEMKLEALPVLNFVDAETIKTAALPYVDLLKKNKIVDGDTQNKFNPNSIINRAVMATMCSNTYDLIVKESTVVVSPSTPVLSDLEGTIDYVSSDAKMLIVKDTKGDKKSYTLKTTYVRKDGKYITLNDLKQGDTVKLTFNTSGDVQGIEVKVSSNATTGSDDKTRIIDYIDEDAKLLIVKNKKSKSEVYNLKGVRIKIGGRSKDIDDLNKGDGIKLIFDNKGELDEIQVDDTVTSMEGRVESLKEIDKYDKTYLLMARDRTNLIIKKELKIDKDTEIEYDRDDVDADKLVKGMDIYIKYVGDRAIKIEIDEEDKTYQGILDSRILFKKEPILKLQMNSGDVKEFTVDDDVDIDRDGDDKLDLLEEGDIVTIKVEYGKVTEITAIERTDKRSKVDGVIKQITRGDPSSITIKTDDKETLKYEIKRGITVEIKDKDGKKDKNKELKDLEIGYEVRLRLDNGKVNKIEAEGKASTDRITGEIIRIYGSIISVRLFNVKDREDDKISVFLEDDAKIIGSDGKETRLKNLDEDDEIMMNGRFEDEDMFKASRIVVID</sequence>
<proteinExistence type="predicted"/>
<gene>
    <name evidence="4" type="ORF">EV214_104158</name>
</gene>
<dbReference type="EMBL" id="SLWV01000004">
    <property type="protein sequence ID" value="TCO78771.1"/>
    <property type="molecule type" value="Genomic_DNA"/>
</dbReference>
<dbReference type="Pfam" id="PF00395">
    <property type="entry name" value="SLH"/>
    <property type="match status" value="2"/>
</dbReference>
<comment type="caution">
    <text evidence="4">The sequence shown here is derived from an EMBL/GenBank/DDBJ whole genome shotgun (WGS) entry which is preliminary data.</text>
</comment>
<reference evidence="4 5" key="1">
    <citation type="submission" date="2019-03" db="EMBL/GenBank/DDBJ databases">
        <title>Genomic Encyclopedia of Type Strains, Phase IV (KMG-IV): sequencing the most valuable type-strain genomes for metagenomic binning, comparative biology and taxonomic classification.</title>
        <authorList>
            <person name="Goeker M."/>
        </authorList>
    </citation>
    <scope>NUCLEOTIDE SEQUENCE [LARGE SCALE GENOMIC DNA]</scope>
    <source>
        <strain evidence="4 5">DSM 102940</strain>
    </source>
</reference>
<dbReference type="OrthoDB" id="2065578at2"/>
<dbReference type="RefSeq" id="WP_132243336.1">
    <property type="nucleotide sequence ID" value="NZ_SLWV01000004.1"/>
</dbReference>
<organism evidence="4 5">
    <name type="scientific">Marinisporobacter balticus</name>
    <dbReference type="NCBI Taxonomy" id="2018667"/>
    <lineage>
        <taxon>Bacteria</taxon>
        <taxon>Bacillati</taxon>
        <taxon>Bacillota</taxon>
        <taxon>Clostridia</taxon>
        <taxon>Peptostreptococcales</taxon>
        <taxon>Thermotaleaceae</taxon>
        <taxon>Marinisporobacter</taxon>
    </lineage>
</organism>
<evidence type="ECO:0000313" key="4">
    <source>
        <dbReference type="EMBL" id="TCO78771.1"/>
    </source>
</evidence>
<keyword evidence="1" id="KW-0677">Repeat</keyword>
<evidence type="ECO:0000259" key="3">
    <source>
        <dbReference type="PROSITE" id="PS51272"/>
    </source>
</evidence>
<keyword evidence="5" id="KW-1185">Reference proteome</keyword>
<dbReference type="AlphaFoldDB" id="A0A4R2KW73"/>
<feature type="domain" description="SLH" evidence="3">
    <location>
        <begin position="23"/>
        <end position="91"/>
    </location>
</feature>
<accession>A0A4R2KW73</accession>
<evidence type="ECO:0000256" key="1">
    <source>
        <dbReference type="ARBA" id="ARBA00022737"/>
    </source>
</evidence>